<accession>A0ABR5F7K3</accession>
<dbReference type="SUPFAM" id="SSF53474">
    <property type="entry name" value="alpha/beta-Hydrolases"/>
    <property type="match status" value="1"/>
</dbReference>
<dbReference type="Pfam" id="PF00561">
    <property type="entry name" value="Abhydrolase_1"/>
    <property type="match status" value="1"/>
</dbReference>
<gene>
    <name evidence="3" type="ORF">FrCorBMG51_03250</name>
</gene>
<organism evidence="3 4">
    <name type="scientific">Protofrankia coriariae</name>
    <dbReference type="NCBI Taxonomy" id="1562887"/>
    <lineage>
        <taxon>Bacteria</taxon>
        <taxon>Bacillati</taxon>
        <taxon>Actinomycetota</taxon>
        <taxon>Actinomycetes</taxon>
        <taxon>Frankiales</taxon>
        <taxon>Frankiaceae</taxon>
        <taxon>Protofrankia</taxon>
    </lineage>
</organism>
<name>A0ABR5F7K3_9ACTN</name>
<feature type="compositionally biased region" description="Basic and acidic residues" evidence="1">
    <location>
        <begin position="318"/>
        <end position="329"/>
    </location>
</feature>
<dbReference type="Proteomes" id="UP000035425">
    <property type="component" value="Unassembled WGS sequence"/>
</dbReference>
<keyword evidence="4" id="KW-1185">Reference proteome</keyword>
<keyword evidence="3" id="KW-0378">Hydrolase</keyword>
<comment type="caution">
    <text evidence="3">The sequence shown here is derived from an EMBL/GenBank/DDBJ whole genome shotgun (WGS) entry which is preliminary data.</text>
</comment>
<dbReference type="EMBL" id="JWIO01000003">
    <property type="protein sequence ID" value="KLL12694.1"/>
    <property type="molecule type" value="Genomic_DNA"/>
</dbReference>
<evidence type="ECO:0000259" key="2">
    <source>
        <dbReference type="Pfam" id="PF00561"/>
    </source>
</evidence>
<evidence type="ECO:0000313" key="4">
    <source>
        <dbReference type="Proteomes" id="UP000035425"/>
    </source>
</evidence>
<sequence>MSSSAARRGTQMTRGLLETPAAIRGMAAEATWLATHIAFYPIGVVSERLREPADRYTLDGLSPLRRGLLVGDIEAAGTPILLVHGMIDNRSIFTRLRRSLRRRGFGRVVTVNLPLFTADVPTAARKLATVVETMCEQTGYPRIHIVGHSLGGLVARYYVQKLDGDARVHTLVTLGTPHEGTRLARLLPPMVPYTLLRQLVPDSDVIRELAEPAPNCRTRFVAFSGDLDAIIRPTEAALVRHPDLIVRNLRVPGVGHHSLPFNIGVVHQIATTLAHLDDVEHTAPGGERTGPDTGRTGPGGEEEAAEAEQAETPAEAPRSLRDARSDRASWAEGRSAAGDFQHDRNLHHSQ</sequence>
<reference evidence="3 4" key="1">
    <citation type="submission" date="2014-12" db="EMBL/GenBank/DDBJ databases">
        <title>Frankia sp. BMG5.1 draft genome.</title>
        <authorList>
            <person name="Gtari M."/>
            <person name="Ghodhbane-Gtari F."/>
            <person name="Nouioui I."/>
            <person name="Ktari A."/>
            <person name="Hezbri K."/>
            <person name="Mimouni W."/>
            <person name="Sbissi I."/>
            <person name="Ayari A."/>
            <person name="Yamanaka T."/>
            <person name="Normand P."/>
            <person name="Tisa L.S."/>
            <person name="Boudabous A."/>
        </authorList>
    </citation>
    <scope>NUCLEOTIDE SEQUENCE [LARGE SCALE GENOMIC DNA]</scope>
    <source>
        <strain evidence="3 4">BMG5.1</strain>
    </source>
</reference>
<dbReference type="PANTHER" id="PTHR37946">
    <property type="entry name" value="SLL1969 PROTEIN"/>
    <property type="match status" value="1"/>
</dbReference>
<proteinExistence type="predicted"/>
<feature type="compositionally biased region" description="Acidic residues" evidence="1">
    <location>
        <begin position="300"/>
        <end position="309"/>
    </location>
</feature>
<dbReference type="Gene3D" id="3.40.50.1820">
    <property type="entry name" value="alpha/beta hydrolase"/>
    <property type="match status" value="1"/>
</dbReference>
<dbReference type="PANTHER" id="PTHR37946:SF1">
    <property type="entry name" value="SLL1969 PROTEIN"/>
    <property type="match status" value="1"/>
</dbReference>
<evidence type="ECO:0000313" key="3">
    <source>
        <dbReference type="EMBL" id="KLL12694.1"/>
    </source>
</evidence>
<evidence type="ECO:0000256" key="1">
    <source>
        <dbReference type="SAM" id="MobiDB-lite"/>
    </source>
</evidence>
<dbReference type="GO" id="GO:0016787">
    <property type="term" value="F:hydrolase activity"/>
    <property type="evidence" value="ECO:0007669"/>
    <property type="project" value="UniProtKB-KW"/>
</dbReference>
<dbReference type="InterPro" id="IPR000073">
    <property type="entry name" value="AB_hydrolase_1"/>
</dbReference>
<dbReference type="InterPro" id="IPR029058">
    <property type="entry name" value="AB_hydrolase_fold"/>
</dbReference>
<feature type="compositionally biased region" description="Basic and acidic residues" evidence="1">
    <location>
        <begin position="340"/>
        <end position="350"/>
    </location>
</feature>
<feature type="region of interest" description="Disordered" evidence="1">
    <location>
        <begin position="280"/>
        <end position="350"/>
    </location>
</feature>
<protein>
    <submittedName>
        <fullName evidence="3">Alpha/beta hydrolase</fullName>
    </submittedName>
</protein>
<feature type="domain" description="AB hydrolase-1" evidence="2">
    <location>
        <begin position="79"/>
        <end position="198"/>
    </location>
</feature>